<sequence>LDPSIPTEGVLEEAMLIDWDNAAILETTSEPVTGRTGTPMFIATAVSEGRFPTMGKVASYMRVLKFPDMSKDAKDKYITAFDEERYLSYIEKHNTSDLYKVITETAPFEHLPLHDMESLFWLLAVLLCTASVPEPEEKSCSTTEYERFWQIMKAHNPGDAGGDLRELFLLKSSPEIWEKRLHSKLQSVSSMLDNMACYFAINWVYWRGELSDYHAHEMMVRVFLDHIVRIEQDNADVTINLKKKRPMPTYSLLKPNKDSEHTSQTSGISCYANLTGTSVAEYIQLGGGSLGKHARDEE</sequence>
<organism evidence="1 2">
    <name type="scientific">Phellinidium pouzarii</name>
    <dbReference type="NCBI Taxonomy" id="167371"/>
    <lineage>
        <taxon>Eukaryota</taxon>
        <taxon>Fungi</taxon>
        <taxon>Dikarya</taxon>
        <taxon>Basidiomycota</taxon>
        <taxon>Agaricomycotina</taxon>
        <taxon>Agaricomycetes</taxon>
        <taxon>Hymenochaetales</taxon>
        <taxon>Hymenochaetaceae</taxon>
        <taxon>Phellinidium</taxon>
    </lineage>
</organism>
<evidence type="ECO:0008006" key="3">
    <source>
        <dbReference type="Google" id="ProtNLM"/>
    </source>
</evidence>
<evidence type="ECO:0000313" key="1">
    <source>
        <dbReference type="EMBL" id="THG93077.1"/>
    </source>
</evidence>
<dbReference type="AlphaFoldDB" id="A0A4S4K7G3"/>
<dbReference type="EMBL" id="SGPK01001409">
    <property type="protein sequence ID" value="THG93077.1"/>
    <property type="molecule type" value="Genomic_DNA"/>
</dbReference>
<accession>A0A4S4K7G3</accession>
<evidence type="ECO:0000313" key="2">
    <source>
        <dbReference type="Proteomes" id="UP000308199"/>
    </source>
</evidence>
<dbReference type="OrthoDB" id="5569250at2759"/>
<gene>
    <name evidence="1" type="ORF">EW145_g8480</name>
</gene>
<name>A0A4S4K7G3_9AGAM</name>
<comment type="caution">
    <text evidence="1">The sequence shown here is derived from an EMBL/GenBank/DDBJ whole genome shotgun (WGS) entry which is preliminary data.</text>
</comment>
<proteinExistence type="predicted"/>
<feature type="non-terminal residue" evidence="1">
    <location>
        <position position="1"/>
    </location>
</feature>
<protein>
    <recommendedName>
        <fullName evidence="3">Fungal-type protein kinase domain-containing protein</fullName>
    </recommendedName>
</protein>
<dbReference type="Proteomes" id="UP000308199">
    <property type="component" value="Unassembled WGS sequence"/>
</dbReference>
<reference evidence="1 2" key="1">
    <citation type="submission" date="2019-02" db="EMBL/GenBank/DDBJ databases">
        <title>Genome sequencing of the rare red list fungi Phellinidium pouzarii.</title>
        <authorList>
            <person name="Buettner E."/>
            <person name="Kellner H."/>
        </authorList>
    </citation>
    <scope>NUCLEOTIDE SEQUENCE [LARGE SCALE GENOMIC DNA]</scope>
    <source>
        <strain evidence="1 2">DSM 108285</strain>
    </source>
</reference>
<keyword evidence="2" id="KW-1185">Reference proteome</keyword>